<gene>
    <name evidence="2" type="ORF">C7U54_11950</name>
</gene>
<dbReference type="AlphaFoldDB" id="A0A2T3FSH3"/>
<evidence type="ECO:0000256" key="1">
    <source>
        <dbReference type="SAM" id="SignalP"/>
    </source>
</evidence>
<reference evidence="2 3" key="1">
    <citation type="journal article" date="2019" name="Int. J. Syst. Evol. Microbiol.">
        <title>Faecalibacillus intestinalis gen. nov., sp. nov. and Faecalibacillus faecis sp. nov., isolated from human faeces.</title>
        <authorList>
            <person name="Seo B."/>
            <person name="Jeon K."/>
            <person name="Baek I."/>
            <person name="Lee Y.M."/>
            <person name="Baek K."/>
            <person name="Ko G."/>
        </authorList>
    </citation>
    <scope>NUCLEOTIDE SEQUENCE [LARGE SCALE GENOMIC DNA]</scope>
    <source>
        <strain evidence="2 3">SNUG30099</strain>
    </source>
</reference>
<comment type="caution">
    <text evidence="2">The sequence shown here is derived from an EMBL/GenBank/DDBJ whole genome shotgun (WGS) entry which is preliminary data.</text>
</comment>
<feature type="signal peptide" evidence="1">
    <location>
        <begin position="1"/>
        <end position="32"/>
    </location>
</feature>
<keyword evidence="1" id="KW-0732">Signal</keyword>
<name>A0A2T3FSH3_9FIRM</name>
<keyword evidence="3" id="KW-1185">Reference proteome</keyword>
<dbReference type="Proteomes" id="UP000240974">
    <property type="component" value="Unassembled WGS sequence"/>
</dbReference>
<sequence>MKKVKSIFMKPTILLGIAAVLLLGSGVGSARAALTYYSDQYSASMDMSTIGVSLKENGKVVSSKTYDDQGDATTNGEGKLLQNLLKDDEKFALGKTYDEKLAVENSGNIDTFVRVVLTKSWQDKEGKNVDLSPALIELGFNQDGWVINEAQSTDERVVLYYTKVVESKKTTPDFMKTIRISNQLSTMYTKVEDKKTIKYQYTYNGYTFTLDAEVDAVQTHNAKDAIKSAWGIDVNVNDDETKLSLG</sequence>
<proteinExistence type="predicted"/>
<evidence type="ECO:0000313" key="3">
    <source>
        <dbReference type="Proteomes" id="UP000240974"/>
    </source>
</evidence>
<dbReference type="EMBL" id="PYLQ01000021">
    <property type="protein sequence ID" value="PST38226.1"/>
    <property type="molecule type" value="Genomic_DNA"/>
</dbReference>
<dbReference type="RefSeq" id="WP_107030449.1">
    <property type="nucleotide sequence ID" value="NZ_PYLQ01000021.1"/>
</dbReference>
<evidence type="ECO:0000313" key="2">
    <source>
        <dbReference type="EMBL" id="PST38226.1"/>
    </source>
</evidence>
<protein>
    <recommendedName>
        <fullName evidence="4">Alternate signal-mediated exported protein, CPF_0494 family</fullName>
    </recommendedName>
</protein>
<accession>A0A2T3FSH3</accession>
<evidence type="ECO:0008006" key="4">
    <source>
        <dbReference type="Google" id="ProtNLM"/>
    </source>
</evidence>
<organism evidence="2 3">
    <name type="scientific">Faecalibacillus intestinalis</name>
    <dbReference type="NCBI Taxonomy" id="1982626"/>
    <lineage>
        <taxon>Bacteria</taxon>
        <taxon>Bacillati</taxon>
        <taxon>Bacillota</taxon>
        <taxon>Erysipelotrichia</taxon>
        <taxon>Erysipelotrichales</taxon>
        <taxon>Coprobacillaceae</taxon>
        <taxon>Faecalibacillus</taxon>
    </lineage>
</organism>
<feature type="chain" id="PRO_5015418342" description="Alternate signal-mediated exported protein, CPF_0494 family" evidence="1">
    <location>
        <begin position="33"/>
        <end position="246"/>
    </location>
</feature>